<comment type="similarity">
    <text evidence="5">Belongs to the cullin family.</text>
</comment>
<gene>
    <name evidence="8" type="ORF">g.14700</name>
</gene>
<protein>
    <recommendedName>
        <fullName evidence="1">Anaphase-promoting complex subunit 2</fullName>
    </recommendedName>
</protein>
<dbReference type="GO" id="GO:0070979">
    <property type="term" value="P:protein K11-linked ubiquitination"/>
    <property type="evidence" value="ECO:0007669"/>
    <property type="project" value="TreeGrafter"/>
</dbReference>
<dbReference type="SUPFAM" id="SSF75632">
    <property type="entry name" value="Cullin homology domain"/>
    <property type="match status" value="1"/>
</dbReference>
<dbReference type="EMBL" id="GEDC01027025">
    <property type="protein sequence ID" value="JAS10273.1"/>
    <property type="molecule type" value="Transcribed_RNA"/>
</dbReference>
<dbReference type="InterPro" id="IPR036317">
    <property type="entry name" value="Cullin_homology_sf"/>
</dbReference>
<evidence type="ECO:0000256" key="1">
    <source>
        <dbReference type="ARBA" id="ARBA00016068"/>
    </source>
</evidence>
<dbReference type="GO" id="GO:0051301">
    <property type="term" value="P:cell division"/>
    <property type="evidence" value="ECO:0007669"/>
    <property type="project" value="UniProtKB-KW"/>
</dbReference>
<dbReference type="AlphaFoldDB" id="A0A1B6C9W9"/>
<evidence type="ECO:0000313" key="8">
    <source>
        <dbReference type="EMBL" id="JAS10273.1"/>
    </source>
</evidence>
<proteinExistence type="inferred from homology"/>
<dbReference type="InterPro" id="IPR036390">
    <property type="entry name" value="WH_DNA-bd_sf"/>
</dbReference>
<dbReference type="SMART" id="SM01013">
    <property type="entry name" value="APC2"/>
    <property type="match status" value="1"/>
</dbReference>
<accession>A0A1B6C9W9</accession>
<dbReference type="Gene3D" id="1.10.10.10">
    <property type="entry name" value="Winged helix-like DNA-binding domain superfamily/Winged helix DNA-binding domain"/>
    <property type="match status" value="1"/>
</dbReference>
<dbReference type="PROSITE" id="PS50069">
    <property type="entry name" value="CULLIN_2"/>
    <property type="match status" value="1"/>
</dbReference>
<dbReference type="Pfam" id="PF26557">
    <property type="entry name" value="Cullin_AB"/>
    <property type="match status" value="1"/>
</dbReference>
<keyword evidence="4" id="KW-0131">Cell cycle</keyword>
<dbReference type="SMART" id="SM00182">
    <property type="entry name" value="CULLIN"/>
    <property type="match status" value="1"/>
</dbReference>
<dbReference type="InterPro" id="IPR036388">
    <property type="entry name" value="WH-like_DNA-bd_sf"/>
</dbReference>
<dbReference type="SUPFAM" id="SSF46785">
    <property type="entry name" value="Winged helix' DNA-binding domain"/>
    <property type="match status" value="1"/>
</dbReference>
<dbReference type="Pfam" id="PF08672">
    <property type="entry name" value="ANAPC2"/>
    <property type="match status" value="1"/>
</dbReference>
<evidence type="ECO:0000256" key="2">
    <source>
        <dbReference type="ARBA" id="ARBA00022618"/>
    </source>
</evidence>
<dbReference type="PANTHER" id="PTHR45957:SF1">
    <property type="entry name" value="ANAPHASE-PROMOTING COMPLEX SUBUNIT 2"/>
    <property type="match status" value="1"/>
</dbReference>
<dbReference type="Gene3D" id="3.30.230.130">
    <property type="entry name" value="Cullin, Chain C, Domain 2"/>
    <property type="match status" value="1"/>
</dbReference>
<evidence type="ECO:0000256" key="3">
    <source>
        <dbReference type="ARBA" id="ARBA00022776"/>
    </source>
</evidence>
<keyword evidence="3" id="KW-0498">Mitosis</keyword>
<name>A0A1B6C9W9_9HEMI</name>
<evidence type="ECO:0000259" key="7">
    <source>
        <dbReference type="PROSITE" id="PS50069"/>
    </source>
</evidence>
<dbReference type="GO" id="GO:0005680">
    <property type="term" value="C:anaphase-promoting complex"/>
    <property type="evidence" value="ECO:0007669"/>
    <property type="project" value="TreeGrafter"/>
</dbReference>
<sequence length="349" mass="40662">MENWETWNPDPVDADPSRTSKSRRTSDIISMLVNIYGSKELFVNEYRTLLADRLLSQFSYNTEKEIRHLELLKLRFGDAQLHYCEVMLKDMYDSKRINAHLLSDPNFDLNVQLKYPTNAMILSAQFWPPFKEETLELPDIAKEQFEVYKKAFEILKGNRTLNWKPHLGSVSLEIELKDRTLQLTVSPIHATIIWHFQEKNQWTVEELSQKMLVPATVLRRRIAFWQSQGLLKEINTDCFSLVEDSGSKCKSSAIISDMVCEDEEAESAMASAHDQREEELQVFWSYIVGMLTNLDSLPLERIHQMLKMFASQGPSSVECSIQELRHFLDRKVREHKLLFSGGLYRLPKP</sequence>
<dbReference type="InterPro" id="IPR044554">
    <property type="entry name" value="ANAPC2"/>
</dbReference>
<evidence type="ECO:0000256" key="5">
    <source>
        <dbReference type="PROSITE-ProRule" id="PRU00330"/>
    </source>
</evidence>
<evidence type="ECO:0000256" key="4">
    <source>
        <dbReference type="ARBA" id="ARBA00023306"/>
    </source>
</evidence>
<dbReference type="PANTHER" id="PTHR45957">
    <property type="entry name" value="ANAPHASE-PROMOTING COMPLEX SUBUNIT 2"/>
    <property type="match status" value="1"/>
</dbReference>
<reference evidence="8" key="1">
    <citation type="submission" date="2015-12" db="EMBL/GenBank/DDBJ databases">
        <title>De novo transcriptome assembly of four potential Pierce s Disease insect vectors from Arizona vineyards.</title>
        <authorList>
            <person name="Tassone E.E."/>
        </authorList>
    </citation>
    <scope>NUCLEOTIDE SEQUENCE</scope>
</reference>
<dbReference type="FunFam" id="1.20.1310.10:FF:000052">
    <property type="entry name" value="Anaphase-promoting complex subunit 2"/>
    <property type="match status" value="1"/>
</dbReference>
<organism evidence="8">
    <name type="scientific">Clastoptera arizonana</name>
    <name type="common">Arizona spittle bug</name>
    <dbReference type="NCBI Taxonomy" id="38151"/>
    <lineage>
        <taxon>Eukaryota</taxon>
        <taxon>Metazoa</taxon>
        <taxon>Ecdysozoa</taxon>
        <taxon>Arthropoda</taxon>
        <taxon>Hexapoda</taxon>
        <taxon>Insecta</taxon>
        <taxon>Pterygota</taxon>
        <taxon>Neoptera</taxon>
        <taxon>Paraneoptera</taxon>
        <taxon>Hemiptera</taxon>
        <taxon>Auchenorrhyncha</taxon>
        <taxon>Cercopoidea</taxon>
        <taxon>Clastopteridae</taxon>
        <taxon>Clastoptera</taxon>
    </lineage>
</organism>
<dbReference type="GO" id="GO:0006511">
    <property type="term" value="P:ubiquitin-dependent protein catabolic process"/>
    <property type="evidence" value="ECO:0007669"/>
    <property type="project" value="InterPro"/>
</dbReference>
<feature type="domain" description="Cullin family profile" evidence="7">
    <location>
        <begin position="29"/>
        <end position="226"/>
    </location>
</feature>
<dbReference type="InterPro" id="IPR016158">
    <property type="entry name" value="Cullin_homology"/>
</dbReference>
<feature type="region of interest" description="Disordered" evidence="6">
    <location>
        <begin position="1"/>
        <end position="21"/>
    </location>
</feature>
<dbReference type="FunFam" id="1.10.10.10:FF:000284">
    <property type="entry name" value="Anaphase-promoting complex subunit 2"/>
    <property type="match status" value="1"/>
</dbReference>
<dbReference type="GO" id="GO:0031625">
    <property type="term" value="F:ubiquitin protein ligase binding"/>
    <property type="evidence" value="ECO:0007669"/>
    <property type="project" value="InterPro"/>
</dbReference>
<dbReference type="Gene3D" id="1.20.1310.10">
    <property type="entry name" value="Cullin Repeats"/>
    <property type="match status" value="1"/>
</dbReference>
<dbReference type="InterPro" id="IPR059120">
    <property type="entry name" value="Cullin-like_AB"/>
</dbReference>
<dbReference type="GO" id="GO:0007091">
    <property type="term" value="P:metaphase/anaphase transition of mitotic cell cycle"/>
    <property type="evidence" value="ECO:0007669"/>
    <property type="project" value="TreeGrafter"/>
</dbReference>
<dbReference type="InterPro" id="IPR014786">
    <property type="entry name" value="ANAPC2_C"/>
</dbReference>
<evidence type="ECO:0000256" key="6">
    <source>
        <dbReference type="SAM" id="MobiDB-lite"/>
    </source>
</evidence>
<keyword evidence="2" id="KW-0132">Cell division</keyword>